<evidence type="ECO:0000256" key="1">
    <source>
        <dbReference type="ARBA" id="ARBA00004496"/>
    </source>
</evidence>
<dbReference type="GO" id="GO:0005737">
    <property type="term" value="C:cytoplasm"/>
    <property type="evidence" value="ECO:0007669"/>
    <property type="project" value="UniProtKB-SubCell"/>
</dbReference>
<dbReference type="InterPro" id="IPR047057">
    <property type="entry name" value="MerR_fam"/>
</dbReference>
<keyword evidence="4" id="KW-0238">DNA-binding</keyword>
<gene>
    <name evidence="8" type="ORF">BFG52_10725</name>
</gene>
<dbReference type="AlphaFoldDB" id="A0A1B2M0P4"/>
<reference evidence="8 9" key="1">
    <citation type="submission" date="2016-08" db="EMBL/GenBank/DDBJ databases">
        <authorList>
            <person name="Seilhamer J.J."/>
        </authorList>
    </citation>
    <scope>NUCLEOTIDE SEQUENCE [LARGE SCALE GENOMIC DNA]</scope>
    <source>
        <strain evidence="8 9">BRTC-1</strain>
    </source>
</reference>
<keyword evidence="6" id="KW-0175">Coiled coil</keyword>
<protein>
    <submittedName>
        <fullName evidence="8">Cu(I)-responsive transcriptional regulator</fullName>
    </submittedName>
</protein>
<dbReference type="KEGG" id="ala:BFG52_10725"/>
<accession>A0A1B2M0P4</accession>
<dbReference type="NCBIfam" id="TIGR02044">
    <property type="entry name" value="CueR"/>
    <property type="match status" value="1"/>
</dbReference>
<comment type="subcellular location">
    <subcellularLocation>
        <location evidence="1">Cytoplasm</location>
    </subcellularLocation>
</comment>
<dbReference type="OrthoDB" id="9808480at2"/>
<evidence type="ECO:0000256" key="3">
    <source>
        <dbReference type="ARBA" id="ARBA00023015"/>
    </source>
</evidence>
<evidence type="ECO:0000256" key="6">
    <source>
        <dbReference type="SAM" id="Coils"/>
    </source>
</evidence>
<evidence type="ECO:0000256" key="2">
    <source>
        <dbReference type="ARBA" id="ARBA00022490"/>
    </source>
</evidence>
<dbReference type="Proteomes" id="UP000093391">
    <property type="component" value="Chromosome"/>
</dbReference>
<dbReference type="GO" id="GO:0003700">
    <property type="term" value="F:DNA-binding transcription factor activity"/>
    <property type="evidence" value="ECO:0007669"/>
    <property type="project" value="InterPro"/>
</dbReference>
<dbReference type="PANTHER" id="PTHR30204">
    <property type="entry name" value="REDOX-CYCLING DRUG-SENSING TRANSCRIPTIONAL ACTIVATOR SOXR"/>
    <property type="match status" value="1"/>
</dbReference>
<dbReference type="GO" id="GO:0045893">
    <property type="term" value="P:positive regulation of DNA-templated transcription"/>
    <property type="evidence" value="ECO:0007669"/>
    <property type="project" value="InterPro"/>
</dbReference>
<keyword evidence="2" id="KW-0963">Cytoplasm</keyword>
<dbReference type="PROSITE" id="PS50937">
    <property type="entry name" value="HTH_MERR_2"/>
    <property type="match status" value="1"/>
</dbReference>
<dbReference type="InterPro" id="IPR011789">
    <property type="entry name" value="CueR"/>
</dbReference>
<feature type="coiled-coil region" evidence="6">
    <location>
        <begin position="81"/>
        <end position="108"/>
    </location>
</feature>
<evidence type="ECO:0000313" key="8">
    <source>
        <dbReference type="EMBL" id="AOA58776.1"/>
    </source>
</evidence>
<dbReference type="PANTHER" id="PTHR30204:SF94">
    <property type="entry name" value="HEAVY METAL-DEPENDENT TRANSCRIPTIONAL REGULATOR HI_0293-RELATED"/>
    <property type="match status" value="1"/>
</dbReference>
<evidence type="ECO:0000313" key="9">
    <source>
        <dbReference type="Proteomes" id="UP000093391"/>
    </source>
</evidence>
<proteinExistence type="predicted"/>
<dbReference type="SUPFAM" id="SSF46955">
    <property type="entry name" value="Putative DNA-binding domain"/>
    <property type="match status" value="1"/>
</dbReference>
<dbReference type="InterPro" id="IPR000551">
    <property type="entry name" value="MerR-type_HTH_dom"/>
</dbReference>
<dbReference type="InterPro" id="IPR009061">
    <property type="entry name" value="DNA-bd_dom_put_sf"/>
</dbReference>
<sequence>MNIGQIAKRSGISAKMIRYYEQTGLIAPVQRSAAGYRVYSDQDLKTLQFIVHAKQLGFATEQIKALLGLWLHEHRQSASVKHLAQQHIQQLKQKIASLQHMVAVLEQSVAACAGDEHPQCCILDQLEQGV</sequence>
<dbReference type="EMBL" id="CP016895">
    <property type="protein sequence ID" value="AOA58776.1"/>
    <property type="molecule type" value="Genomic_DNA"/>
</dbReference>
<dbReference type="RefSeq" id="WP_067555866.1">
    <property type="nucleotide sequence ID" value="NZ_CP016895.1"/>
</dbReference>
<keyword evidence="3" id="KW-0805">Transcription regulation</keyword>
<dbReference type="SMART" id="SM00422">
    <property type="entry name" value="HTH_MERR"/>
    <property type="match status" value="1"/>
</dbReference>
<dbReference type="PRINTS" id="PR00040">
    <property type="entry name" value="HTHMERR"/>
</dbReference>
<organism evidence="8 9">
    <name type="scientific">Acinetobacter larvae</name>
    <dbReference type="NCBI Taxonomy" id="1789224"/>
    <lineage>
        <taxon>Bacteria</taxon>
        <taxon>Pseudomonadati</taxon>
        <taxon>Pseudomonadota</taxon>
        <taxon>Gammaproteobacteria</taxon>
        <taxon>Moraxellales</taxon>
        <taxon>Moraxellaceae</taxon>
        <taxon>Acinetobacter</taxon>
    </lineage>
</organism>
<dbReference type="Pfam" id="PF13411">
    <property type="entry name" value="MerR_1"/>
    <property type="match status" value="1"/>
</dbReference>
<dbReference type="GO" id="GO:0005507">
    <property type="term" value="F:copper ion binding"/>
    <property type="evidence" value="ECO:0007669"/>
    <property type="project" value="InterPro"/>
</dbReference>
<dbReference type="Gene3D" id="1.10.1660.10">
    <property type="match status" value="1"/>
</dbReference>
<dbReference type="STRING" id="1789224.BFG52_10725"/>
<evidence type="ECO:0000256" key="4">
    <source>
        <dbReference type="ARBA" id="ARBA00023125"/>
    </source>
</evidence>
<keyword evidence="5" id="KW-0804">Transcription</keyword>
<dbReference type="GO" id="GO:0003677">
    <property type="term" value="F:DNA binding"/>
    <property type="evidence" value="ECO:0007669"/>
    <property type="project" value="UniProtKB-KW"/>
</dbReference>
<keyword evidence="9" id="KW-1185">Reference proteome</keyword>
<evidence type="ECO:0000256" key="5">
    <source>
        <dbReference type="ARBA" id="ARBA00023163"/>
    </source>
</evidence>
<evidence type="ECO:0000259" key="7">
    <source>
        <dbReference type="PROSITE" id="PS50937"/>
    </source>
</evidence>
<name>A0A1B2M0P4_9GAMM</name>
<feature type="domain" description="HTH merR-type" evidence="7">
    <location>
        <begin position="1"/>
        <end position="69"/>
    </location>
</feature>
<dbReference type="PROSITE" id="PS00552">
    <property type="entry name" value="HTH_MERR_1"/>
    <property type="match status" value="1"/>
</dbReference>